<keyword evidence="2" id="KW-1185">Reference proteome</keyword>
<evidence type="ECO:0008006" key="3">
    <source>
        <dbReference type="Google" id="ProtNLM"/>
    </source>
</evidence>
<reference evidence="1 2" key="1">
    <citation type="submission" date="2019-07" db="EMBL/GenBank/DDBJ databases">
        <title>Whole genome shotgun sequence of Nocardia ninae NBRC 108245.</title>
        <authorList>
            <person name="Hosoyama A."/>
            <person name="Uohara A."/>
            <person name="Ohji S."/>
            <person name="Ichikawa N."/>
        </authorList>
    </citation>
    <scope>NUCLEOTIDE SEQUENCE [LARGE SCALE GENOMIC DNA]</scope>
    <source>
        <strain evidence="1 2">NBRC 108245</strain>
    </source>
</reference>
<dbReference type="AlphaFoldDB" id="A0A511MHY8"/>
<sequence length="259" mass="29105">MSESGEFRLSIMRALGDQLADGLRRLTPAPLDMTRIGKLEARPGVYQLYEGGCLVYVGKADKSLPQRLTKHYVKLTARLALGPMTFTCLYVDEDLHAVAPERLLIQRQKDQGLAQWNFNGFGSNDPGRNRDETLFESNHFDSLHPADLAHVCKGLRANVYRADLLLKQIKAVLPYLFRYESASFHRQVEVRVDHDDPTADELFAAVGIAINKADPKWRITALPGYVIMYPKPGPYPSARRQYPAPVKPNTAGRVDISWA</sequence>
<dbReference type="EMBL" id="BJXA01000027">
    <property type="protein sequence ID" value="GEM39718.1"/>
    <property type="molecule type" value="Genomic_DNA"/>
</dbReference>
<proteinExistence type="predicted"/>
<gene>
    <name evidence="1" type="ORF">NN4_42370</name>
</gene>
<evidence type="ECO:0000313" key="2">
    <source>
        <dbReference type="Proteomes" id="UP000321424"/>
    </source>
</evidence>
<organism evidence="1 2">
    <name type="scientific">Nocardia ninae NBRC 108245</name>
    <dbReference type="NCBI Taxonomy" id="1210091"/>
    <lineage>
        <taxon>Bacteria</taxon>
        <taxon>Bacillati</taxon>
        <taxon>Actinomycetota</taxon>
        <taxon>Actinomycetes</taxon>
        <taxon>Mycobacteriales</taxon>
        <taxon>Nocardiaceae</taxon>
        <taxon>Nocardia</taxon>
    </lineage>
</organism>
<protein>
    <recommendedName>
        <fullName evidence="3">GIY-YIG domain-containing protein</fullName>
    </recommendedName>
</protein>
<dbReference type="Proteomes" id="UP000321424">
    <property type="component" value="Unassembled WGS sequence"/>
</dbReference>
<accession>A0A511MHY8</accession>
<comment type="caution">
    <text evidence="1">The sequence shown here is derived from an EMBL/GenBank/DDBJ whole genome shotgun (WGS) entry which is preliminary data.</text>
</comment>
<evidence type="ECO:0000313" key="1">
    <source>
        <dbReference type="EMBL" id="GEM39718.1"/>
    </source>
</evidence>
<name>A0A511MHY8_9NOCA</name>